<comment type="caution">
    <text evidence="2">The sequence shown here is derived from an EMBL/GenBank/DDBJ whole genome shotgun (WGS) entry which is preliminary data.</text>
</comment>
<organism evidence="2">
    <name type="scientific">Tanacetum cinerariifolium</name>
    <name type="common">Dalmatian daisy</name>
    <name type="synonym">Chrysanthemum cinerariifolium</name>
    <dbReference type="NCBI Taxonomy" id="118510"/>
    <lineage>
        <taxon>Eukaryota</taxon>
        <taxon>Viridiplantae</taxon>
        <taxon>Streptophyta</taxon>
        <taxon>Embryophyta</taxon>
        <taxon>Tracheophyta</taxon>
        <taxon>Spermatophyta</taxon>
        <taxon>Magnoliopsida</taxon>
        <taxon>eudicotyledons</taxon>
        <taxon>Gunneridae</taxon>
        <taxon>Pentapetalae</taxon>
        <taxon>asterids</taxon>
        <taxon>campanulids</taxon>
        <taxon>Asterales</taxon>
        <taxon>Asteraceae</taxon>
        <taxon>Asteroideae</taxon>
        <taxon>Anthemideae</taxon>
        <taxon>Anthemidinae</taxon>
        <taxon>Tanacetum</taxon>
    </lineage>
</organism>
<reference evidence="2" key="1">
    <citation type="journal article" date="2019" name="Sci. Rep.">
        <title>Draft genome of Tanacetum cinerariifolium, the natural source of mosquito coil.</title>
        <authorList>
            <person name="Yamashiro T."/>
            <person name="Shiraishi A."/>
            <person name="Satake H."/>
            <person name="Nakayama K."/>
        </authorList>
    </citation>
    <scope>NUCLEOTIDE SEQUENCE</scope>
</reference>
<gene>
    <name evidence="2" type="ORF">Tci_900239</name>
</gene>
<keyword evidence="1" id="KW-0812">Transmembrane</keyword>
<dbReference type="AlphaFoldDB" id="A0A699V0H1"/>
<evidence type="ECO:0000313" key="2">
    <source>
        <dbReference type="EMBL" id="GFD28270.1"/>
    </source>
</evidence>
<keyword evidence="1" id="KW-0472">Membrane</keyword>
<evidence type="ECO:0008006" key="3">
    <source>
        <dbReference type="Google" id="ProtNLM"/>
    </source>
</evidence>
<dbReference type="EMBL" id="BKCJ011383873">
    <property type="protein sequence ID" value="GFD28270.1"/>
    <property type="molecule type" value="Genomic_DNA"/>
</dbReference>
<name>A0A699V0H1_TANCI</name>
<feature type="transmembrane region" description="Helical" evidence="1">
    <location>
        <begin position="37"/>
        <end position="61"/>
    </location>
</feature>
<evidence type="ECO:0000256" key="1">
    <source>
        <dbReference type="SAM" id="Phobius"/>
    </source>
</evidence>
<accession>A0A699V0H1</accession>
<sequence length="68" mass="6983">MVESSRSGGNSGVAGWRENLAVNSGCLNVGGKKGVVWSIYTVGPCGFQGLTVLVLAGLNVLKYGRNSP</sequence>
<keyword evidence="1" id="KW-1133">Transmembrane helix</keyword>
<proteinExistence type="predicted"/>
<protein>
    <recommendedName>
        <fullName evidence="3">Transmembrane protein</fullName>
    </recommendedName>
</protein>